<keyword evidence="3" id="KW-1185">Reference proteome</keyword>
<reference evidence="2 3" key="1">
    <citation type="submission" date="2020-03" db="EMBL/GenBank/DDBJ databases">
        <title>Genomic Encyclopedia of Type Strains, Phase III (KMG-III): the genomes of soil and plant-associated and newly described type strains.</title>
        <authorList>
            <person name="Whitman W."/>
        </authorList>
    </citation>
    <scope>NUCLEOTIDE SEQUENCE [LARGE SCALE GENOMIC DNA]</scope>
    <source>
        <strain evidence="2 3">CECT 4207</strain>
    </source>
</reference>
<sequence length="70" mass="7682">MKITRPVTLLVAALLSLVFVIMASTAAQAYTRRYHADFNYANQVRGSGFIDYLSGGRTHVGYTPPLGFQS</sequence>
<gene>
    <name evidence="2" type="ORF">FHR86_002021</name>
</gene>
<dbReference type="EMBL" id="JAAOZD010000003">
    <property type="protein sequence ID" value="NIJ01700.1"/>
    <property type="molecule type" value="Genomic_DNA"/>
</dbReference>
<keyword evidence="1" id="KW-0732">Signal</keyword>
<name>A0ABX0TIK2_9MICC</name>
<evidence type="ECO:0000313" key="3">
    <source>
        <dbReference type="Proteomes" id="UP000802392"/>
    </source>
</evidence>
<organism evidence="2 3">
    <name type="scientific">Paenarthrobacter ilicis</name>
    <dbReference type="NCBI Taxonomy" id="43665"/>
    <lineage>
        <taxon>Bacteria</taxon>
        <taxon>Bacillati</taxon>
        <taxon>Actinomycetota</taxon>
        <taxon>Actinomycetes</taxon>
        <taxon>Micrococcales</taxon>
        <taxon>Micrococcaceae</taxon>
        <taxon>Paenarthrobacter</taxon>
    </lineage>
</organism>
<dbReference type="Proteomes" id="UP000802392">
    <property type="component" value="Unassembled WGS sequence"/>
</dbReference>
<evidence type="ECO:0000313" key="2">
    <source>
        <dbReference type="EMBL" id="NIJ01700.1"/>
    </source>
</evidence>
<proteinExistence type="predicted"/>
<feature type="signal peptide" evidence="1">
    <location>
        <begin position="1"/>
        <end position="29"/>
    </location>
</feature>
<protein>
    <submittedName>
        <fullName evidence="2">Uncharacterized protein</fullName>
    </submittedName>
</protein>
<comment type="caution">
    <text evidence="2">The sequence shown here is derived from an EMBL/GenBank/DDBJ whole genome shotgun (WGS) entry which is preliminary data.</text>
</comment>
<dbReference type="RefSeq" id="WP_167265670.1">
    <property type="nucleotide sequence ID" value="NZ_BAAAVO010000013.1"/>
</dbReference>
<feature type="chain" id="PRO_5046678505" evidence="1">
    <location>
        <begin position="30"/>
        <end position="70"/>
    </location>
</feature>
<accession>A0ABX0TIK2</accession>
<evidence type="ECO:0000256" key="1">
    <source>
        <dbReference type="SAM" id="SignalP"/>
    </source>
</evidence>